<evidence type="ECO:0000256" key="4">
    <source>
        <dbReference type="ARBA" id="ARBA00008063"/>
    </source>
</evidence>
<keyword evidence="35" id="KW-1185">Reference proteome</keyword>
<dbReference type="STRING" id="885580.ENSFDAP00000014362"/>
<evidence type="ECO:0000259" key="33">
    <source>
        <dbReference type="PROSITE" id="PS50222"/>
    </source>
</evidence>
<dbReference type="InterPro" id="IPR000683">
    <property type="entry name" value="Gfo/Idh/MocA-like_OxRdtase_N"/>
</dbReference>
<evidence type="ECO:0000256" key="28">
    <source>
        <dbReference type="ARBA" id="ARBA00045400"/>
    </source>
</evidence>
<dbReference type="InterPro" id="IPR036291">
    <property type="entry name" value="NAD(P)-bd_dom_sf"/>
</dbReference>
<dbReference type="SUPFAM" id="SSF47473">
    <property type="entry name" value="EF-hand"/>
    <property type="match status" value="1"/>
</dbReference>
<comment type="similarity">
    <text evidence="4">Belongs to the nucleobindin family.</text>
</comment>
<dbReference type="InterPro" id="IPR002048">
    <property type="entry name" value="EF_hand_dom"/>
</dbReference>
<dbReference type="Pfam" id="PF25434">
    <property type="entry name" value="NUCB1_N"/>
    <property type="match status" value="1"/>
</dbReference>
<evidence type="ECO:0000256" key="5">
    <source>
        <dbReference type="ARBA" id="ARBA00010928"/>
    </source>
</evidence>
<keyword evidence="20" id="KW-0238">DNA-binding</keyword>
<evidence type="ECO:0000256" key="30">
    <source>
        <dbReference type="ARBA" id="ARBA00047423"/>
    </source>
</evidence>
<dbReference type="SUPFAM" id="SSF55347">
    <property type="entry name" value="Glyceraldehyde-3-phosphate dehydrogenase-like, C-terminal domain"/>
    <property type="match status" value="1"/>
</dbReference>
<keyword evidence="19" id="KW-0175">Coiled coil</keyword>
<evidence type="ECO:0000256" key="22">
    <source>
        <dbReference type="ARBA" id="ARBA00038853"/>
    </source>
</evidence>
<dbReference type="EC" id="1.1.1.179" evidence="23"/>
<dbReference type="GO" id="GO:0047837">
    <property type="term" value="F:D-xylose 1-dehydrogenase (NADP+) activity"/>
    <property type="evidence" value="ECO:0007669"/>
    <property type="project" value="UniProtKB-EC"/>
</dbReference>
<dbReference type="GO" id="GO:0003677">
    <property type="term" value="F:DNA binding"/>
    <property type="evidence" value="ECO:0007669"/>
    <property type="project" value="UniProtKB-KW"/>
</dbReference>
<keyword evidence="11" id="KW-0344">Guanine-nucleotide releasing factor</keyword>
<evidence type="ECO:0000256" key="10">
    <source>
        <dbReference type="ARBA" id="ARBA00022553"/>
    </source>
</evidence>
<dbReference type="GO" id="GO:0000166">
    <property type="term" value="F:nucleotide binding"/>
    <property type="evidence" value="ECO:0007669"/>
    <property type="project" value="InterPro"/>
</dbReference>
<evidence type="ECO:0000256" key="24">
    <source>
        <dbReference type="ARBA" id="ARBA00040603"/>
    </source>
</evidence>
<keyword evidence="10" id="KW-0597">Phosphoprotein</keyword>
<evidence type="ECO:0000256" key="12">
    <source>
        <dbReference type="ARBA" id="ARBA00022723"/>
    </source>
</evidence>
<comment type="subcellular location">
    <subcellularLocation>
        <location evidence="2">Cytoplasm</location>
    </subcellularLocation>
    <subcellularLocation>
        <location evidence="1">Golgi apparatus</location>
        <location evidence="1">cis-Golgi network membrane</location>
        <topology evidence="1">Peripheral membrane protein</topology>
        <orientation evidence="1">Lumenal side</orientation>
    </subcellularLocation>
    <subcellularLocation>
        <location evidence="3">Secreted</location>
    </subcellularLocation>
</comment>
<evidence type="ECO:0000256" key="16">
    <source>
        <dbReference type="ARBA" id="ARBA00022857"/>
    </source>
</evidence>
<keyword evidence="21" id="KW-0472">Membrane</keyword>
<evidence type="ECO:0000256" key="6">
    <source>
        <dbReference type="ARBA" id="ARBA00011738"/>
    </source>
</evidence>
<evidence type="ECO:0000256" key="14">
    <source>
        <dbReference type="ARBA" id="ARBA00022737"/>
    </source>
</evidence>
<dbReference type="PANTHER" id="PTHR19237">
    <property type="entry name" value="NUCLEOBINDIN"/>
    <property type="match status" value="1"/>
</dbReference>
<evidence type="ECO:0000256" key="21">
    <source>
        <dbReference type="ARBA" id="ARBA00023136"/>
    </source>
</evidence>
<evidence type="ECO:0000256" key="25">
    <source>
        <dbReference type="ARBA" id="ARBA00042926"/>
    </source>
</evidence>
<dbReference type="Pfam" id="PF01408">
    <property type="entry name" value="GFO_IDH_MocA"/>
    <property type="match status" value="1"/>
</dbReference>
<evidence type="ECO:0000256" key="29">
    <source>
        <dbReference type="ARBA" id="ARBA00046684"/>
    </source>
</evidence>
<evidence type="ECO:0000256" key="2">
    <source>
        <dbReference type="ARBA" id="ARBA00004496"/>
    </source>
</evidence>
<keyword evidence="16" id="KW-0521">NADP</keyword>
<keyword evidence="18" id="KW-0333">Golgi apparatus</keyword>
<dbReference type="GO" id="GO:0005793">
    <property type="term" value="C:endoplasmic reticulum-Golgi intermediate compartment"/>
    <property type="evidence" value="ECO:0007669"/>
    <property type="project" value="TreeGrafter"/>
</dbReference>
<dbReference type="InterPro" id="IPR057576">
    <property type="entry name" value="NUCB1_N"/>
</dbReference>
<protein>
    <recommendedName>
        <fullName evidence="7">Nucleobindin-1</fullName>
        <ecNumber evidence="23">1.1.1.179</ecNumber>
        <ecNumber evidence="22">1.3.1.20</ecNumber>
    </recommendedName>
    <alternativeName>
        <fullName evidence="27">D-xylose 1-dehydrogenase</fullName>
    </alternativeName>
    <alternativeName>
        <fullName evidence="26">D-xylose-NADP dehydrogenase</fullName>
    </alternativeName>
    <alternativeName>
        <fullName evidence="25">Dimeric dihydrodiol dehydrogenase</fullName>
    </alternativeName>
    <alternativeName>
        <fullName evidence="24">Trans-1,2-dihydrobenzene-1,2-diol dehydrogenase</fullName>
    </alternativeName>
</protein>
<feature type="compositionally biased region" description="Basic and acidic residues" evidence="32">
    <location>
        <begin position="202"/>
        <end position="219"/>
    </location>
</feature>
<dbReference type="Proteomes" id="UP000028990">
    <property type="component" value="Unassembled WGS sequence"/>
</dbReference>
<evidence type="ECO:0000256" key="32">
    <source>
        <dbReference type="SAM" id="MobiDB-lite"/>
    </source>
</evidence>
<comment type="catalytic activity">
    <reaction evidence="30">
        <text>(1R,2R)-1,2-dihydrobenzene-1,2-diol + NADP(+) = catechol + NADPH + H(+)</text>
        <dbReference type="Rhea" id="RHEA:16729"/>
        <dbReference type="ChEBI" id="CHEBI:10702"/>
        <dbReference type="ChEBI" id="CHEBI:15378"/>
        <dbReference type="ChEBI" id="CHEBI:18135"/>
        <dbReference type="ChEBI" id="CHEBI:57783"/>
        <dbReference type="ChEBI" id="CHEBI:58349"/>
        <dbReference type="EC" id="1.3.1.20"/>
    </reaction>
</comment>
<keyword evidence="12" id="KW-0479">Metal-binding</keyword>
<evidence type="ECO:0000256" key="18">
    <source>
        <dbReference type="ARBA" id="ARBA00023034"/>
    </source>
</evidence>
<organism evidence="34 35">
    <name type="scientific">Fukomys damarensis</name>
    <name type="common">Damaraland mole rat</name>
    <name type="synonym">Cryptomys damarensis</name>
    <dbReference type="NCBI Taxonomy" id="885580"/>
    <lineage>
        <taxon>Eukaryota</taxon>
        <taxon>Metazoa</taxon>
        <taxon>Chordata</taxon>
        <taxon>Craniata</taxon>
        <taxon>Vertebrata</taxon>
        <taxon>Euteleostomi</taxon>
        <taxon>Mammalia</taxon>
        <taxon>Eutheria</taxon>
        <taxon>Euarchontoglires</taxon>
        <taxon>Glires</taxon>
        <taxon>Rodentia</taxon>
        <taxon>Hystricomorpha</taxon>
        <taxon>Bathyergidae</taxon>
        <taxon>Fukomys</taxon>
    </lineage>
</organism>
<dbReference type="GO" id="GO:0047115">
    <property type="term" value="F:trans-1,2-dihydrobenzene-1,2-diol dehydrogenase activity"/>
    <property type="evidence" value="ECO:0007669"/>
    <property type="project" value="UniProtKB-EC"/>
</dbReference>
<dbReference type="Gene3D" id="1.10.238.10">
    <property type="entry name" value="EF-hand"/>
    <property type="match status" value="1"/>
</dbReference>
<keyword evidence="13" id="KW-0732">Signal</keyword>
<evidence type="ECO:0000256" key="27">
    <source>
        <dbReference type="ARBA" id="ARBA00043025"/>
    </source>
</evidence>
<keyword evidence="15" id="KW-0106">Calcium</keyword>
<evidence type="ECO:0000256" key="31">
    <source>
        <dbReference type="ARBA" id="ARBA00049233"/>
    </source>
</evidence>
<reference evidence="34 35" key="1">
    <citation type="submission" date="2013-11" db="EMBL/GenBank/DDBJ databases">
        <title>The Damaraland mole rat (Fukomys damarensis) genome and evolution of African mole rats.</title>
        <authorList>
            <person name="Gladyshev V.N."/>
            <person name="Fang X."/>
        </authorList>
    </citation>
    <scope>NUCLEOTIDE SEQUENCE [LARGE SCALE GENOMIC DNA]</scope>
    <source>
        <tissue evidence="34">Liver</tissue>
    </source>
</reference>
<dbReference type="GO" id="GO:0005509">
    <property type="term" value="F:calcium ion binding"/>
    <property type="evidence" value="ECO:0007669"/>
    <property type="project" value="InterPro"/>
</dbReference>
<evidence type="ECO:0000256" key="8">
    <source>
        <dbReference type="ARBA" id="ARBA00022490"/>
    </source>
</evidence>
<proteinExistence type="inferred from homology"/>
<evidence type="ECO:0000313" key="34">
    <source>
        <dbReference type="EMBL" id="KFO26231.1"/>
    </source>
</evidence>
<evidence type="ECO:0000256" key="20">
    <source>
        <dbReference type="ARBA" id="ARBA00023125"/>
    </source>
</evidence>
<dbReference type="InterPro" id="IPR011992">
    <property type="entry name" value="EF-hand-dom_pair"/>
</dbReference>
<dbReference type="Pfam" id="PF22725">
    <property type="entry name" value="GFO_IDH_MocA_C3"/>
    <property type="match status" value="1"/>
</dbReference>
<evidence type="ECO:0000256" key="1">
    <source>
        <dbReference type="ARBA" id="ARBA00004306"/>
    </source>
</evidence>
<dbReference type="GO" id="GO:0005794">
    <property type="term" value="C:Golgi apparatus"/>
    <property type="evidence" value="ECO:0007669"/>
    <property type="project" value="UniProtKB-SubCell"/>
</dbReference>
<comment type="catalytic activity">
    <reaction evidence="31">
        <text>D-xylose + NADP(+) = D-xylono-1,5-lactone + NADPH + H(+)</text>
        <dbReference type="Rhea" id="RHEA:22000"/>
        <dbReference type="ChEBI" id="CHEBI:15378"/>
        <dbReference type="ChEBI" id="CHEBI:15867"/>
        <dbReference type="ChEBI" id="CHEBI:53455"/>
        <dbReference type="ChEBI" id="CHEBI:57783"/>
        <dbReference type="ChEBI" id="CHEBI:58349"/>
        <dbReference type="EC" id="1.1.1.179"/>
    </reaction>
</comment>
<dbReference type="Gene3D" id="3.40.50.720">
    <property type="entry name" value="NAD(P)-binding Rossmann-like Domain"/>
    <property type="match status" value="1"/>
</dbReference>
<evidence type="ECO:0000256" key="13">
    <source>
        <dbReference type="ARBA" id="ARBA00022729"/>
    </source>
</evidence>
<evidence type="ECO:0000256" key="23">
    <source>
        <dbReference type="ARBA" id="ARBA00038984"/>
    </source>
</evidence>
<dbReference type="AlphaFoldDB" id="A0A091DTY2"/>
<sequence length="749" mass="85008">MLGLSCEFFIDTEEPLRVRFPLVLLGTTCEPGTVPAAEQPLSKLHVLPGNGRQDDTGLYYHRYLQEVINVLETDGHFREKLQAANAEDIKSGKLSRELDFVSHHVRTKLDELKRQEVSRLRMLLKAKMDAKQEPTVQMDHLNLLKQFEHLDPQNQHTFEARDLELLIQTATRDLAQYDAAHHEEFKRYEMLKEHERRQYLESLGEEQRKEAERKLEEQQRRHREHPKVNVPGSQAQLKEVWEELDGLDPNRFNPKTFFILHDINSDGVLDEQELEALFTKELEKVYDPKNEEDDMREMEEERLRMREHVMKNVDTNQDRLVTLEEFLASTQRKEFGDTGEGWETVEMHPAYTEEELRRFEEELAAREAELNAQAQRLSQETEALGRSQDQLVAQRRELQQKPAVDPEACGPGFSQMALRWGIVSAGLIASDFTKVLCSLPSSDHQVVAVAARELSRAREFAQKHGVPRAYGSYRELAEDPNVEVAYIGTQNPQHKAVVLMCLAAGKAVLCEKPMGVNAAEVREMVAEARSRGLFLMEALWTRCFPATEALKSVLAQGTLGDLRVARAEFGLDLSFLPRSRDWAQAGGGLLDCGIYCVQFISMVFGGQRPEKISAVGRIHETGVDDTVTVLLQYPGGVHGSFTCSITSQLANTASVTGTKGRAELNITWSPTELMVNGKRKEFPVLLCTDKTYNFTHSAGMCFEAMHVRECLRKGLKESPVIPLAESELLADILEEVRKIIGLTFSQDKR</sequence>
<evidence type="ECO:0000256" key="19">
    <source>
        <dbReference type="ARBA" id="ARBA00023054"/>
    </source>
</evidence>
<evidence type="ECO:0000256" key="26">
    <source>
        <dbReference type="ARBA" id="ARBA00042988"/>
    </source>
</evidence>
<name>A0A091DTY2_FUKDA</name>
<dbReference type="PROSITE" id="PS50222">
    <property type="entry name" value="EF_HAND_2"/>
    <property type="match status" value="1"/>
</dbReference>
<dbReference type="FunFam" id="3.40.50.720:FF:000269">
    <property type="entry name" value="Trans-1,2-dihydrobenzene-1,2-diol dehydrogenase"/>
    <property type="match status" value="1"/>
</dbReference>
<dbReference type="FunFam" id="1.10.238.10:FF:000045">
    <property type="entry name" value="Nucleobindin 2"/>
    <property type="match status" value="1"/>
</dbReference>
<evidence type="ECO:0000256" key="11">
    <source>
        <dbReference type="ARBA" id="ARBA00022658"/>
    </source>
</evidence>
<evidence type="ECO:0000256" key="7">
    <source>
        <dbReference type="ARBA" id="ARBA00020408"/>
    </source>
</evidence>
<dbReference type="EC" id="1.3.1.20" evidence="22"/>
<evidence type="ECO:0000313" key="35">
    <source>
        <dbReference type="Proteomes" id="UP000028990"/>
    </source>
</evidence>
<gene>
    <name evidence="34" type="ORF">H920_12388</name>
</gene>
<dbReference type="FunFam" id="3.30.360.10:FF:000031">
    <property type="entry name" value="Trans-1,2-dihydrobenzene-1,2-diol dehydrogenase"/>
    <property type="match status" value="1"/>
</dbReference>
<comment type="subunit">
    <text evidence="6">Homodimer.</text>
</comment>
<keyword evidence="14" id="KW-0677">Repeat</keyword>
<feature type="region of interest" description="Disordered" evidence="32">
    <location>
        <begin position="202"/>
        <end position="230"/>
    </location>
</feature>
<feature type="domain" description="EF-hand" evidence="33">
    <location>
        <begin position="249"/>
        <end position="284"/>
    </location>
</feature>
<dbReference type="EMBL" id="KN123228">
    <property type="protein sequence ID" value="KFO26231.1"/>
    <property type="molecule type" value="Genomic_DNA"/>
</dbReference>
<comment type="similarity">
    <text evidence="5">Belongs to the Gfo/Idh/MocA family.</text>
</comment>
<dbReference type="eggNOG" id="KOG3866">
    <property type="taxonomic scope" value="Eukaryota"/>
</dbReference>
<dbReference type="InterPro" id="IPR040250">
    <property type="entry name" value="Nucleobindin"/>
</dbReference>
<dbReference type="GO" id="GO:0005085">
    <property type="term" value="F:guanyl-nucleotide exchange factor activity"/>
    <property type="evidence" value="ECO:0007669"/>
    <property type="project" value="UniProtKB-KW"/>
</dbReference>
<evidence type="ECO:0000256" key="15">
    <source>
        <dbReference type="ARBA" id="ARBA00022837"/>
    </source>
</evidence>
<dbReference type="GO" id="GO:0070062">
    <property type="term" value="C:extracellular exosome"/>
    <property type="evidence" value="ECO:0007669"/>
    <property type="project" value="TreeGrafter"/>
</dbReference>
<dbReference type="PROSITE" id="PS00018">
    <property type="entry name" value="EF_HAND_1"/>
    <property type="match status" value="2"/>
</dbReference>
<dbReference type="SUPFAM" id="SSF51735">
    <property type="entry name" value="NAD(P)-binding Rossmann-fold domains"/>
    <property type="match status" value="1"/>
</dbReference>
<keyword evidence="17" id="KW-0560">Oxidoreductase</keyword>
<dbReference type="InterPro" id="IPR018247">
    <property type="entry name" value="EF_Hand_1_Ca_BS"/>
</dbReference>
<dbReference type="InterPro" id="IPR055170">
    <property type="entry name" value="GFO_IDH_MocA-like_dom"/>
</dbReference>
<evidence type="ECO:0000256" key="17">
    <source>
        <dbReference type="ARBA" id="ARBA00023002"/>
    </source>
</evidence>
<accession>A0A091DTY2</accession>
<evidence type="ECO:0000256" key="9">
    <source>
        <dbReference type="ARBA" id="ARBA00022525"/>
    </source>
</evidence>
<keyword evidence="9" id="KW-0964">Secreted</keyword>
<evidence type="ECO:0000256" key="3">
    <source>
        <dbReference type="ARBA" id="ARBA00004613"/>
    </source>
</evidence>
<comment type="function">
    <text evidence="28">Major calcium-binding protein of the Golgi which may have a role in calcium homeostasis. Acts as a non-receptor guanine nucleotide exchange factor which binds to and activates alpha subunits of guanine nucleotide-binding proteins (G proteins).</text>
</comment>
<dbReference type="PANTHER" id="PTHR19237:SF21">
    <property type="entry name" value="NUCLEOBINDIN-1"/>
    <property type="match status" value="1"/>
</dbReference>
<keyword evidence="8" id="KW-0963">Cytoplasm</keyword>
<comment type="subunit">
    <text evidence="29">Interacts (via GBA motif) with guanine nucleotide-binding protein G(i) alpha subunits GNAI1, GNAI2 and GNAI3 with higher affinity for GNAI1 and GNAI3 than for GNAI2. Preferentially interacts with inactive rather than active GNAI3. Interaction with GNAI3 is inhibited when NUCB1 binds calcium, probably due to a conformational change which renders the GBA motif inaccessible.</text>
</comment>
<dbReference type="Gene3D" id="3.30.360.10">
    <property type="entry name" value="Dihydrodipicolinate Reductase, domain 2"/>
    <property type="match status" value="1"/>
</dbReference>